<organism evidence="6 7">
    <name type="scientific">Anaerocolumna jejuensis DSM 15929</name>
    <dbReference type="NCBI Taxonomy" id="1121322"/>
    <lineage>
        <taxon>Bacteria</taxon>
        <taxon>Bacillati</taxon>
        <taxon>Bacillota</taxon>
        <taxon>Clostridia</taxon>
        <taxon>Lachnospirales</taxon>
        <taxon>Lachnospiraceae</taxon>
        <taxon>Anaerocolumna</taxon>
    </lineage>
</organism>
<dbReference type="PANTHER" id="PTHR43649">
    <property type="entry name" value="ARABINOSE-BINDING PROTEIN-RELATED"/>
    <property type="match status" value="1"/>
</dbReference>
<accession>A0A1M6Q4Z2</accession>
<feature type="region of interest" description="Disordered" evidence="4">
    <location>
        <begin position="30"/>
        <end position="53"/>
    </location>
</feature>
<dbReference type="PROSITE" id="PS51257">
    <property type="entry name" value="PROKAR_LIPOPROTEIN"/>
    <property type="match status" value="1"/>
</dbReference>
<evidence type="ECO:0000256" key="3">
    <source>
        <dbReference type="ARBA" id="ARBA00022729"/>
    </source>
</evidence>
<protein>
    <submittedName>
        <fullName evidence="6">Raffinose/stachyose/melibiose transport system substrate-binding protein</fullName>
    </submittedName>
</protein>
<dbReference type="Pfam" id="PF01547">
    <property type="entry name" value="SBP_bac_1"/>
    <property type="match status" value="1"/>
</dbReference>
<dbReference type="PANTHER" id="PTHR43649:SF34">
    <property type="entry name" value="ABC TRANSPORTER PERIPLASMIC-BINDING PROTEIN YCJN-RELATED"/>
    <property type="match status" value="1"/>
</dbReference>
<evidence type="ECO:0000256" key="4">
    <source>
        <dbReference type="SAM" id="MobiDB-lite"/>
    </source>
</evidence>
<reference evidence="6 7" key="1">
    <citation type="submission" date="2016-11" db="EMBL/GenBank/DDBJ databases">
        <authorList>
            <person name="Jaros S."/>
            <person name="Januszkiewicz K."/>
            <person name="Wedrychowicz H."/>
        </authorList>
    </citation>
    <scope>NUCLEOTIDE SEQUENCE [LARGE SCALE GENOMIC DNA]</scope>
    <source>
        <strain evidence="6 7">DSM 15929</strain>
    </source>
</reference>
<dbReference type="SUPFAM" id="SSF53850">
    <property type="entry name" value="Periplasmic binding protein-like II"/>
    <property type="match status" value="1"/>
</dbReference>
<evidence type="ECO:0000313" key="6">
    <source>
        <dbReference type="EMBL" id="SHK15207.1"/>
    </source>
</evidence>
<dbReference type="Gene3D" id="3.40.190.10">
    <property type="entry name" value="Periplasmic binding protein-like II"/>
    <property type="match status" value="2"/>
</dbReference>
<dbReference type="OrthoDB" id="9763054at2"/>
<proteinExistence type="inferred from homology"/>
<feature type="signal peptide" evidence="5">
    <location>
        <begin position="1"/>
        <end position="24"/>
    </location>
</feature>
<keyword evidence="2" id="KW-0813">Transport</keyword>
<evidence type="ECO:0000256" key="5">
    <source>
        <dbReference type="SAM" id="SignalP"/>
    </source>
</evidence>
<dbReference type="InterPro" id="IPR006059">
    <property type="entry name" value="SBP"/>
</dbReference>
<keyword evidence="7" id="KW-1185">Reference proteome</keyword>
<sequence>MKKKLVTKIVSCALVSIMAISLMACGSKSNNSNNSNSNGGGSNSNSESSKEDAKTTISLYTTIPGKDKEFEALCDEFMKANPNITVNYIAYDSSEKQKWMTLYASGEAPTVAVMDPVDIRENKENMLPYDSSTDTWMDKIDSAYLDVFKSDDGKIYGIPNSVQAMGILYNKTTIEKATGEKFDPSTIKSTSDLAALCEKIKKGGVSPIMFTGVDWSLGSHYLSQVFTGIRGTADQQLAFINDLKAGKVDLKKDAAWNSVMGTFDVIAKYNYNSSDPLVGNTDIDGQAMAKGDVAMWFMGDWGWSYLSKVATADDEYGIMPCPLTDDPKDAINQQLGVFPSKGYSIDASHSDAAQQAAGKKLVEYLCFGNQQAMADLLQVALPYKDSKVTYSSPIVQSTQSYIQNQATYSTYAFSLLLPSDFWSENGAVMQRYLVKEFDRDKAAGAIEDYWKAQNKK</sequence>
<keyword evidence="3 5" id="KW-0732">Signal</keyword>
<evidence type="ECO:0000313" key="7">
    <source>
        <dbReference type="Proteomes" id="UP000184386"/>
    </source>
</evidence>
<dbReference type="AlphaFoldDB" id="A0A1M6Q4Z2"/>
<dbReference type="STRING" id="1121322.SAMN02745136_01865"/>
<dbReference type="RefSeq" id="WP_073275064.1">
    <property type="nucleotide sequence ID" value="NZ_FRAC01000009.1"/>
</dbReference>
<dbReference type="Proteomes" id="UP000184386">
    <property type="component" value="Unassembled WGS sequence"/>
</dbReference>
<evidence type="ECO:0000256" key="1">
    <source>
        <dbReference type="ARBA" id="ARBA00008520"/>
    </source>
</evidence>
<feature type="chain" id="PRO_5039165520" evidence="5">
    <location>
        <begin position="25"/>
        <end position="456"/>
    </location>
</feature>
<dbReference type="EMBL" id="FRAC01000009">
    <property type="protein sequence ID" value="SHK15207.1"/>
    <property type="molecule type" value="Genomic_DNA"/>
</dbReference>
<evidence type="ECO:0000256" key="2">
    <source>
        <dbReference type="ARBA" id="ARBA00022448"/>
    </source>
</evidence>
<feature type="compositionally biased region" description="Low complexity" evidence="4">
    <location>
        <begin position="30"/>
        <end position="47"/>
    </location>
</feature>
<name>A0A1M6Q4Z2_9FIRM</name>
<gene>
    <name evidence="6" type="ORF">SAMN02745136_01865</name>
</gene>
<comment type="similarity">
    <text evidence="1">Belongs to the bacterial solute-binding protein 1 family.</text>
</comment>
<dbReference type="InterPro" id="IPR050490">
    <property type="entry name" value="Bact_solute-bd_prot1"/>
</dbReference>